<organism evidence="1 2">
    <name type="scientific">Candidatus Nealsonbacteria bacterium CG_4_9_14_3_um_filter_37_29</name>
    <dbReference type="NCBI Taxonomy" id="1974696"/>
    <lineage>
        <taxon>Bacteria</taxon>
        <taxon>Candidatus Nealsoniibacteriota</taxon>
    </lineage>
</organism>
<feature type="non-terminal residue" evidence="1">
    <location>
        <position position="1"/>
    </location>
</feature>
<reference evidence="2" key="1">
    <citation type="submission" date="2017-09" db="EMBL/GenBank/DDBJ databases">
        <title>Depth-based differentiation of microbial function through sediment-hosted aquifers and enrichment of novel symbionts in the deep terrestrial subsurface.</title>
        <authorList>
            <person name="Probst A.J."/>
            <person name="Ladd B."/>
            <person name="Jarett J.K."/>
            <person name="Geller-Mcgrath D.E."/>
            <person name="Sieber C.M.K."/>
            <person name="Emerson J.B."/>
            <person name="Anantharaman K."/>
            <person name="Thomas B.C."/>
            <person name="Malmstrom R."/>
            <person name="Stieglmeier M."/>
            <person name="Klingl A."/>
            <person name="Woyke T."/>
            <person name="Ryan C.M."/>
            <person name="Banfield J.F."/>
        </authorList>
    </citation>
    <scope>NUCLEOTIDE SEQUENCE [LARGE SCALE GENOMIC DNA]</scope>
</reference>
<comment type="caution">
    <text evidence="1">The sequence shown here is derived from an EMBL/GenBank/DDBJ whole genome shotgun (WGS) entry which is preliminary data.</text>
</comment>
<sequence>EGCLNQEDATRREKYLKTTGGRRFLAKRLRKYYGY</sequence>
<evidence type="ECO:0000313" key="2">
    <source>
        <dbReference type="Proteomes" id="UP000230178"/>
    </source>
</evidence>
<proteinExistence type="predicted"/>
<dbReference type="Proteomes" id="UP000230178">
    <property type="component" value="Unassembled WGS sequence"/>
</dbReference>
<accession>A0A2M7Z422</accession>
<dbReference type="EMBL" id="PFVS01000015">
    <property type="protein sequence ID" value="PJA83835.1"/>
    <property type="molecule type" value="Genomic_DNA"/>
</dbReference>
<dbReference type="AlphaFoldDB" id="A0A2M7Z422"/>
<protein>
    <submittedName>
        <fullName evidence="1">Excinuclease ABC subunit C</fullName>
    </submittedName>
</protein>
<name>A0A2M7Z422_9BACT</name>
<evidence type="ECO:0000313" key="1">
    <source>
        <dbReference type="EMBL" id="PJA83835.1"/>
    </source>
</evidence>
<gene>
    <name evidence="1" type="ORF">CO146_00435</name>
</gene>